<gene>
    <name evidence="3" type="ORF">QBC47DRAFT_392203</name>
</gene>
<feature type="domain" description="Heterokaryon incompatibility" evidence="2">
    <location>
        <begin position="59"/>
        <end position="222"/>
    </location>
</feature>
<dbReference type="Proteomes" id="UP001239445">
    <property type="component" value="Unassembled WGS sequence"/>
</dbReference>
<dbReference type="InterPro" id="IPR052895">
    <property type="entry name" value="HetReg/Transcr_Mod"/>
</dbReference>
<name>A0AAJ0B3M4_9PEZI</name>
<comment type="caution">
    <text evidence="3">The sequence shown here is derived from an EMBL/GenBank/DDBJ whole genome shotgun (WGS) entry which is preliminary data.</text>
</comment>
<organism evidence="3 4">
    <name type="scientific">Echria macrotheca</name>
    <dbReference type="NCBI Taxonomy" id="438768"/>
    <lineage>
        <taxon>Eukaryota</taxon>
        <taxon>Fungi</taxon>
        <taxon>Dikarya</taxon>
        <taxon>Ascomycota</taxon>
        <taxon>Pezizomycotina</taxon>
        <taxon>Sordariomycetes</taxon>
        <taxon>Sordariomycetidae</taxon>
        <taxon>Sordariales</taxon>
        <taxon>Schizotheciaceae</taxon>
        <taxon>Echria</taxon>
    </lineage>
</organism>
<accession>A0AAJ0B3M4</accession>
<reference evidence="3" key="1">
    <citation type="submission" date="2023-06" db="EMBL/GenBank/DDBJ databases">
        <title>Genome-scale phylogeny and comparative genomics of the fungal order Sordariales.</title>
        <authorList>
            <consortium name="Lawrence Berkeley National Laboratory"/>
            <person name="Hensen N."/>
            <person name="Bonometti L."/>
            <person name="Westerberg I."/>
            <person name="Brannstrom I.O."/>
            <person name="Guillou S."/>
            <person name="Cros-Aarteil S."/>
            <person name="Calhoun S."/>
            <person name="Haridas S."/>
            <person name="Kuo A."/>
            <person name="Mondo S."/>
            <person name="Pangilinan J."/>
            <person name="Riley R."/>
            <person name="Labutti K."/>
            <person name="Andreopoulos B."/>
            <person name="Lipzen A."/>
            <person name="Chen C."/>
            <person name="Yanf M."/>
            <person name="Daum C."/>
            <person name="Ng V."/>
            <person name="Clum A."/>
            <person name="Steindorff A."/>
            <person name="Ohm R."/>
            <person name="Martin F."/>
            <person name="Silar P."/>
            <person name="Natvig D."/>
            <person name="Lalanne C."/>
            <person name="Gautier V."/>
            <person name="Ament-Velasquez S.L."/>
            <person name="Kruys A."/>
            <person name="Hutchinson M.I."/>
            <person name="Powell A.J."/>
            <person name="Barry K."/>
            <person name="Miller A.N."/>
            <person name="Grigoriev I.V."/>
            <person name="Debuchy R."/>
            <person name="Gladieux P."/>
            <person name="Thoren M.H."/>
            <person name="Johannesson H."/>
        </authorList>
    </citation>
    <scope>NUCLEOTIDE SEQUENCE</scope>
    <source>
        <strain evidence="3">PSN4</strain>
    </source>
</reference>
<keyword evidence="4" id="KW-1185">Reference proteome</keyword>
<evidence type="ECO:0000313" key="4">
    <source>
        <dbReference type="Proteomes" id="UP001239445"/>
    </source>
</evidence>
<dbReference type="Pfam" id="PF06985">
    <property type="entry name" value="HET"/>
    <property type="match status" value="1"/>
</dbReference>
<dbReference type="AlphaFoldDB" id="A0AAJ0B3M4"/>
<evidence type="ECO:0000259" key="2">
    <source>
        <dbReference type="Pfam" id="PF06985"/>
    </source>
</evidence>
<proteinExistence type="predicted"/>
<dbReference type="InterPro" id="IPR010730">
    <property type="entry name" value="HET"/>
</dbReference>
<evidence type="ECO:0000313" key="3">
    <source>
        <dbReference type="EMBL" id="KAK1751085.1"/>
    </source>
</evidence>
<dbReference type="PANTHER" id="PTHR24148:SF64">
    <property type="entry name" value="HETEROKARYON INCOMPATIBILITY DOMAIN-CONTAINING PROTEIN"/>
    <property type="match status" value="1"/>
</dbReference>
<feature type="compositionally biased region" description="Polar residues" evidence="1">
    <location>
        <begin position="1"/>
        <end position="11"/>
    </location>
</feature>
<dbReference type="EMBL" id="MU839843">
    <property type="protein sequence ID" value="KAK1751085.1"/>
    <property type="molecule type" value="Genomic_DNA"/>
</dbReference>
<sequence>MATMASPTSNEPPGHAPYTYRGLSDTDFTRILVLHPSERRDAPLRCDIIHCDEHDFECEAISYAWGPPDLTETLFCGPDEEVLRITPSLDSALRAFRRPAEARRLWADAVCINQGDLDEKIHQVHYMSRIYKKAIRVLVWLGDDYDGGEQVLRLVRKHVDGLLWIYSEYMGELVHPLRTKGRTWTPEQILEDVREDFGHDGCAALCLFLSRPWFQRRWVIQELALAVESSVYCGEFSLDAEHFFASAYALCFMFQEVAEFPLATRKILENLSEPLPGDDRLITLLYGFHASQCSDDRDRVYALMGLTNRAYQGLTALGYRSEVEDVYQALAYHSVESDRIFSVTLYVASCFPPRDVPGSTLASWAPDWRAPKRTGTVSIGPPDRVRVPAVDTLSPWRLFGRVLFVRGWNFTAISRMGEPQLSGVDTNNDTAERLRMLWTLYNTLSLPEKQVANDEGRSEDLLGFLDCITRGSFSLSSIVLNNVYRLMFATESAETTNKSSEQPDQEKENTQPLNHINTRIIKDFFDRVIQRRSLFGAANGRVVDGPDDVELGDQVVILPGGYQFILRPAGNVANPLTAHVGETTAFQLIGDAFIEGLGVGSTLGEAELGEAQWFAIV</sequence>
<evidence type="ECO:0000256" key="1">
    <source>
        <dbReference type="SAM" id="MobiDB-lite"/>
    </source>
</evidence>
<feature type="region of interest" description="Disordered" evidence="1">
    <location>
        <begin position="1"/>
        <end position="21"/>
    </location>
</feature>
<protein>
    <submittedName>
        <fullName evidence="3">Heterokaryon incompatibility protein-domain-containing protein</fullName>
    </submittedName>
</protein>
<dbReference type="PANTHER" id="PTHR24148">
    <property type="entry name" value="ANKYRIN REPEAT DOMAIN-CONTAINING PROTEIN 39 HOMOLOG-RELATED"/>
    <property type="match status" value="1"/>
</dbReference>